<dbReference type="PANTHER" id="PTHR31547:SF1">
    <property type="entry name" value="MULTIVESICULAR BODY SUBUNIT 12B"/>
    <property type="match status" value="1"/>
</dbReference>
<reference evidence="4" key="1">
    <citation type="journal article" date="2010" name="Nature">
        <title>The Amphimedon queenslandica genome and the evolution of animal complexity.</title>
        <authorList>
            <person name="Srivastava M."/>
            <person name="Simakov O."/>
            <person name="Chapman J."/>
            <person name="Fahey B."/>
            <person name="Gauthier M.E."/>
            <person name="Mitros T."/>
            <person name="Richards G.S."/>
            <person name="Conaco C."/>
            <person name="Dacre M."/>
            <person name="Hellsten U."/>
            <person name="Larroux C."/>
            <person name="Putnam N.H."/>
            <person name="Stanke M."/>
            <person name="Adamska M."/>
            <person name="Darling A."/>
            <person name="Degnan S.M."/>
            <person name="Oakley T.H."/>
            <person name="Plachetzki D.C."/>
            <person name="Zhai Y."/>
            <person name="Adamski M."/>
            <person name="Calcino A."/>
            <person name="Cummins S.F."/>
            <person name="Goodstein D.M."/>
            <person name="Harris C."/>
            <person name="Jackson D.J."/>
            <person name="Leys S.P."/>
            <person name="Shu S."/>
            <person name="Woodcroft B.J."/>
            <person name="Vervoort M."/>
            <person name="Kosik K.S."/>
            <person name="Manning G."/>
            <person name="Degnan B.M."/>
            <person name="Rokhsar D.S."/>
        </authorList>
    </citation>
    <scope>NUCLEOTIDE SEQUENCE [LARGE SCALE GENOMIC DNA]</scope>
</reference>
<accession>A0AAN0IPZ0</accession>
<dbReference type="InterPro" id="IPR040297">
    <property type="entry name" value="MVB12B"/>
</dbReference>
<feature type="domain" description="MABP" evidence="2">
    <location>
        <begin position="29"/>
        <end position="172"/>
    </location>
</feature>
<feature type="compositionally biased region" description="Pro residues" evidence="1">
    <location>
        <begin position="480"/>
        <end position="495"/>
    </location>
</feature>
<dbReference type="GO" id="GO:0000813">
    <property type="term" value="C:ESCRT I complex"/>
    <property type="evidence" value="ECO:0007669"/>
    <property type="project" value="InterPro"/>
</dbReference>
<dbReference type="GeneID" id="105314488"/>
<feature type="compositionally biased region" description="Polar residues" evidence="1">
    <location>
        <begin position="244"/>
        <end position="257"/>
    </location>
</feature>
<feature type="compositionally biased region" description="Polar residues" evidence="1">
    <location>
        <begin position="216"/>
        <end position="231"/>
    </location>
</feature>
<sequence length="520" mass="56496">MMGVCIGRGFIISNNQREEFESPAVFIMERPVTDVKFVSSPDNCPKGYTMVRECPCGHDANLWVKFLGAKSEERYLCYTKEERDDGKIVEDMYIPGKGERYIVKGFEVIKKTVEGDDTLNHRFIAYKRVDRKRASTAVFDAAVFRSKDNPASTFKKLGAKLNNLYICIRVAKYKYNPSDHNQATPTPPTNTRKPSVDKPAPPLQKRTSQDKGTPPVSYQSSVDDPSTQSGATPTSYQPSPPTQGYSAPPTSYGSPPTQEYAPPINQGYSTPPTNQGYSAPPTNQSYSTPPTNQGYNAPPTNQGYSASPTNQGYNAPPTNYGYNAPPTNYPPVTRSYNPPPTSYGSYGSPPSSNAPPTNPGGGGVALGFENLDLDQPIPEDWTWEDEDEDEQSDSMRPPVHEMATLSMTPSLSSAPPPPPGTYGFSSPSYPTSYGPTGYYGNTPSYPAPPQPGSYAPRYPPPPSNQYGYMHSTGQPSYQQAPPPSNPAYQQAPPPGNRGYSGYPGQFPPPSHGGGHIGFNI</sequence>
<feature type="compositionally biased region" description="Low complexity" evidence="1">
    <location>
        <begin position="402"/>
        <end position="413"/>
    </location>
</feature>
<feature type="compositionally biased region" description="Polar residues" evidence="1">
    <location>
        <begin position="266"/>
        <end position="321"/>
    </location>
</feature>
<dbReference type="RefSeq" id="XP_011406989.2">
    <property type="nucleotide sequence ID" value="XM_011408687.2"/>
</dbReference>
<dbReference type="Pfam" id="PF10240">
    <property type="entry name" value="DUF2464"/>
    <property type="match status" value="1"/>
</dbReference>
<feature type="compositionally biased region" description="Pro residues" evidence="1">
    <location>
        <begin position="445"/>
        <end position="463"/>
    </location>
</feature>
<feature type="compositionally biased region" description="Low complexity" evidence="1">
    <location>
        <begin position="342"/>
        <end position="351"/>
    </location>
</feature>
<evidence type="ECO:0000313" key="3">
    <source>
        <dbReference type="EnsemblMetazoa" id="XP_011406989.2"/>
    </source>
</evidence>
<dbReference type="AlphaFoldDB" id="A0AAN0IPZ0"/>
<dbReference type="PANTHER" id="PTHR31547">
    <property type="entry name" value="MULTIVESICULAR BODY SUBUNIT 12B"/>
    <property type="match status" value="1"/>
</dbReference>
<dbReference type="GO" id="GO:0005770">
    <property type="term" value="C:late endosome"/>
    <property type="evidence" value="ECO:0007669"/>
    <property type="project" value="TreeGrafter"/>
</dbReference>
<feature type="compositionally biased region" description="Polar residues" evidence="1">
    <location>
        <begin position="178"/>
        <end position="193"/>
    </location>
</feature>
<dbReference type="InterPro" id="IPR018798">
    <property type="entry name" value="MVB12A/B"/>
</dbReference>
<feature type="compositionally biased region" description="Acidic residues" evidence="1">
    <location>
        <begin position="381"/>
        <end position="392"/>
    </location>
</feature>
<proteinExistence type="predicted"/>
<feature type="region of interest" description="Disordered" evidence="1">
    <location>
        <begin position="177"/>
        <end position="520"/>
    </location>
</feature>
<dbReference type="Gene3D" id="2.100.10.50">
    <property type="match status" value="1"/>
</dbReference>
<dbReference type="EnsemblMetazoa" id="XM_011408687.2">
    <property type="protein sequence ID" value="XP_011406989.2"/>
    <property type="gene ID" value="LOC105314488"/>
</dbReference>
<organism evidence="3 4">
    <name type="scientific">Amphimedon queenslandica</name>
    <name type="common">Sponge</name>
    <dbReference type="NCBI Taxonomy" id="400682"/>
    <lineage>
        <taxon>Eukaryota</taxon>
        <taxon>Metazoa</taxon>
        <taxon>Porifera</taxon>
        <taxon>Demospongiae</taxon>
        <taxon>Heteroscleromorpha</taxon>
        <taxon>Haplosclerida</taxon>
        <taxon>Niphatidae</taxon>
        <taxon>Amphimedon</taxon>
    </lineage>
</organism>
<dbReference type="GO" id="GO:0019075">
    <property type="term" value="P:virus maturation"/>
    <property type="evidence" value="ECO:0007669"/>
    <property type="project" value="TreeGrafter"/>
</dbReference>
<evidence type="ECO:0000313" key="4">
    <source>
        <dbReference type="Proteomes" id="UP000007879"/>
    </source>
</evidence>
<dbReference type="GO" id="GO:0042058">
    <property type="term" value="P:regulation of epidermal growth factor receptor signaling pathway"/>
    <property type="evidence" value="ECO:0007669"/>
    <property type="project" value="TreeGrafter"/>
</dbReference>
<protein>
    <recommendedName>
        <fullName evidence="2">MABP domain-containing protein</fullName>
    </recommendedName>
</protein>
<dbReference type="PROSITE" id="PS51498">
    <property type="entry name" value="MABP"/>
    <property type="match status" value="1"/>
</dbReference>
<evidence type="ECO:0000259" key="2">
    <source>
        <dbReference type="PROSITE" id="PS51498"/>
    </source>
</evidence>
<dbReference type="Proteomes" id="UP000007879">
    <property type="component" value="Unassembled WGS sequence"/>
</dbReference>
<dbReference type="GO" id="GO:0046755">
    <property type="term" value="P:viral budding"/>
    <property type="evidence" value="ECO:0007669"/>
    <property type="project" value="TreeGrafter"/>
</dbReference>
<feature type="compositionally biased region" description="Low complexity" evidence="1">
    <location>
        <begin position="421"/>
        <end position="444"/>
    </location>
</feature>
<keyword evidence="4" id="KW-1185">Reference proteome</keyword>
<dbReference type="InterPro" id="IPR023341">
    <property type="entry name" value="MABP"/>
</dbReference>
<reference evidence="3" key="2">
    <citation type="submission" date="2024-06" db="UniProtKB">
        <authorList>
            <consortium name="EnsemblMetazoa"/>
        </authorList>
    </citation>
    <scope>IDENTIFICATION</scope>
</reference>
<name>A0AAN0IPZ0_AMPQE</name>
<dbReference type="KEGG" id="aqu:105314488"/>
<evidence type="ECO:0000256" key="1">
    <source>
        <dbReference type="SAM" id="MobiDB-lite"/>
    </source>
</evidence>
<feature type="compositionally biased region" description="Gly residues" evidence="1">
    <location>
        <begin position="511"/>
        <end position="520"/>
    </location>
</feature>